<evidence type="ECO:0000313" key="1">
    <source>
        <dbReference type="EMBL" id="KAJ7750130.1"/>
    </source>
</evidence>
<evidence type="ECO:0000313" key="2">
    <source>
        <dbReference type="Proteomes" id="UP001215280"/>
    </source>
</evidence>
<comment type="caution">
    <text evidence="1">The sequence shown here is derived from an EMBL/GenBank/DDBJ whole genome shotgun (WGS) entry which is preliminary data.</text>
</comment>
<accession>A0AAD7ITF0</accession>
<proteinExistence type="predicted"/>
<reference evidence="1" key="1">
    <citation type="submission" date="2023-03" db="EMBL/GenBank/DDBJ databases">
        <title>Massive genome expansion in bonnet fungi (Mycena s.s.) driven by repeated elements and novel gene families across ecological guilds.</title>
        <authorList>
            <consortium name="Lawrence Berkeley National Laboratory"/>
            <person name="Harder C.B."/>
            <person name="Miyauchi S."/>
            <person name="Viragh M."/>
            <person name="Kuo A."/>
            <person name="Thoen E."/>
            <person name="Andreopoulos B."/>
            <person name="Lu D."/>
            <person name="Skrede I."/>
            <person name="Drula E."/>
            <person name="Henrissat B."/>
            <person name="Morin E."/>
            <person name="Kohler A."/>
            <person name="Barry K."/>
            <person name="LaButti K."/>
            <person name="Morin E."/>
            <person name="Salamov A."/>
            <person name="Lipzen A."/>
            <person name="Mereny Z."/>
            <person name="Hegedus B."/>
            <person name="Baldrian P."/>
            <person name="Stursova M."/>
            <person name="Weitz H."/>
            <person name="Taylor A."/>
            <person name="Grigoriev I.V."/>
            <person name="Nagy L.G."/>
            <person name="Martin F."/>
            <person name="Kauserud H."/>
        </authorList>
    </citation>
    <scope>NUCLEOTIDE SEQUENCE</scope>
    <source>
        <strain evidence="1">CBHHK188m</strain>
    </source>
</reference>
<protein>
    <submittedName>
        <fullName evidence="1">Uncharacterized protein</fullName>
    </submittedName>
</protein>
<name>A0AAD7ITF0_9AGAR</name>
<organism evidence="1 2">
    <name type="scientific">Mycena maculata</name>
    <dbReference type="NCBI Taxonomy" id="230809"/>
    <lineage>
        <taxon>Eukaryota</taxon>
        <taxon>Fungi</taxon>
        <taxon>Dikarya</taxon>
        <taxon>Basidiomycota</taxon>
        <taxon>Agaricomycotina</taxon>
        <taxon>Agaricomycetes</taxon>
        <taxon>Agaricomycetidae</taxon>
        <taxon>Agaricales</taxon>
        <taxon>Marasmiineae</taxon>
        <taxon>Mycenaceae</taxon>
        <taxon>Mycena</taxon>
    </lineage>
</organism>
<dbReference type="AlphaFoldDB" id="A0AAD7ITF0"/>
<dbReference type="Proteomes" id="UP001215280">
    <property type="component" value="Unassembled WGS sequence"/>
</dbReference>
<keyword evidence="2" id="KW-1185">Reference proteome</keyword>
<sequence length="146" mass="17242">MQFVTPRPEYPTNRFFLDDMEAPPPSIKFKKKKCLYPANEEQWQAWVDKLVKNMWSGGEVIPWDDDKKITAGVCLMAEPEVGSDQPLSEEEVPRKVGWKAEKMREHRMWLAEFEEAELHKPTWKWPERSGKSSAGWMDYDGFEYIQ</sequence>
<dbReference type="EMBL" id="JARJLG010000083">
    <property type="protein sequence ID" value="KAJ7750130.1"/>
    <property type="molecule type" value="Genomic_DNA"/>
</dbReference>
<gene>
    <name evidence="1" type="ORF">DFH07DRAFT_961542</name>
</gene>